<dbReference type="SUPFAM" id="SSF103473">
    <property type="entry name" value="MFS general substrate transporter"/>
    <property type="match status" value="1"/>
</dbReference>
<evidence type="ECO:0000256" key="6">
    <source>
        <dbReference type="ARBA" id="ARBA00023136"/>
    </source>
</evidence>
<comment type="subcellular location">
    <subcellularLocation>
        <location evidence="1">Cell membrane</location>
        <topology evidence="1">Multi-pass membrane protein</topology>
    </subcellularLocation>
</comment>
<dbReference type="InterPro" id="IPR020846">
    <property type="entry name" value="MFS_dom"/>
</dbReference>
<feature type="transmembrane region" description="Helical" evidence="8">
    <location>
        <begin position="315"/>
        <end position="337"/>
    </location>
</feature>
<proteinExistence type="predicted"/>
<dbReference type="PROSITE" id="PS50850">
    <property type="entry name" value="MFS"/>
    <property type="match status" value="1"/>
</dbReference>
<dbReference type="EMBL" id="BAAANH010000001">
    <property type="protein sequence ID" value="GAA1752279.1"/>
    <property type="molecule type" value="Genomic_DNA"/>
</dbReference>
<dbReference type="InterPro" id="IPR011701">
    <property type="entry name" value="MFS"/>
</dbReference>
<feature type="transmembrane region" description="Helical" evidence="8">
    <location>
        <begin position="21"/>
        <end position="46"/>
    </location>
</feature>
<dbReference type="Gene3D" id="1.20.1250.20">
    <property type="entry name" value="MFS general substrate transporter like domains"/>
    <property type="match status" value="1"/>
</dbReference>
<keyword evidence="6 8" id="KW-0472">Membrane</keyword>
<feature type="transmembrane region" description="Helical" evidence="8">
    <location>
        <begin position="344"/>
        <end position="363"/>
    </location>
</feature>
<feature type="transmembrane region" description="Helical" evidence="8">
    <location>
        <begin position="115"/>
        <end position="138"/>
    </location>
</feature>
<evidence type="ECO:0000256" key="4">
    <source>
        <dbReference type="ARBA" id="ARBA00022692"/>
    </source>
</evidence>
<evidence type="ECO:0000256" key="7">
    <source>
        <dbReference type="SAM" id="MobiDB-lite"/>
    </source>
</evidence>
<evidence type="ECO:0000256" key="3">
    <source>
        <dbReference type="ARBA" id="ARBA00022475"/>
    </source>
</evidence>
<dbReference type="RefSeq" id="WP_232498466.1">
    <property type="nucleotide sequence ID" value="NZ_BAAANH010000001.1"/>
</dbReference>
<dbReference type="PANTHER" id="PTHR42718">
    <property type="entry name" value="MAJOR FACILITATOR SUPERFAMILY MULTIDRUG TRANSPORTER MFSC"/>
    <property type="match status" value="1"/>
</dbReference>
<dbReference type="Pfam" id="PF07690">
    <property type="entry name" value="MFS_1"/>
    <property type="match status" value="1"/>
</dbReference>
<gene>
    <name evidence="10" type="ORF">GCM10009747_07400</name>
</gene>
<dbReference type="InterPro" id="IPR036259">
    <property type="entry name" value="MFS_trans_sf"/>
</dbReference>
<feature type="transmembrane region" description="Helical" evidence="8">
    <location>
        <begin position="369"/>
        <end position="394"/>
    </location>
</feature>
<keyword evidence="2" id="KW-0813">Transport</keyword>
<keyword evidence="5 8" id="KW-1133">Transmembrane helix</keyword>
<feature type="transmembrane region" description="Helical" evidence="8">
    <location>
        <begin position="406"/>
        <end position="432"/>
    </location>
</feature>
<dbReference type="Proteomes" id="UP001500506">
    <property type="component" value="Unassembled WGS sequence"/>
</dbReference>
<comment type="caution">
    <text evidence="10">The sequence shown here is derived from an EMBL/GenBank/DDBJ whole genome shotgun (WGS) entry which is preliminary data.</text>
</comment>
<dbReference type="PROSITE" id="PS00216">
    <property type="entry name" value="SUGAR_TRANSPORT_1"/>
    <property type="match status" value="1"/>
</dbReference>
<dbReference type="CDD" id="cd17321">
    <property type="entry name" value="MFS_MMR_MDR_like"/>
    <property type="match status" value="1"/>
</dbReference>
<evidence type="ECO:0000256" key="5">
    <source>
        <dbReference type="ARBA" id="ARBA00022989"/>
    </source>
</evidence>
<sequence length="506" mass="52015">MGNPISARMPAVDPAAPDPRRWLVLAVLGSAFFIVILDGTIVYVAVPQVQEQLGFTEASVQWVLSTYLLTFGGLMLFGGRLADLLGRRRIFMIGIAVFTAASLLCGLAWSPEALLAFRVAQGAGAAIMAPTALSLVLVTFTDGPDRNLALGIWGGIGGVGGTAGLLLGGPITAHLGWEWIFFMNVPIGIALLVLCRVLIRESRNPGLPRTFDVAGAVTVTLALVLLVYGITEAPATGWASPLTWAVFAASAALMAVFLVIEKRSKAPLVPLRIFRSRRLVGGNIVLLVAGMTVDGVLFILTLYAQRVLGASAVQFGLMTAVLTVMSVVGSFAGQFVVTKRGFRLVAAAGMALIAAGSLLLTLMSVDGGLFRNVFLGLLVFGTGLGAAFVGAQVAALSGVRDEESGLAAGLADTLFTIGGALGLAVLSTVAASRTAELLGTGAVDSVTAMTHGFQSALFVAVGCALLGLLAALILLGSHRSRGAARTPETSATASGPARNCGSTERP</sequence>
<dbReference type="InterPro" id="IPR005829">
    <property type="entry name" value="Sugar_transporter_CS"/>
</dbReference>
<dbReference type="Gene3D" id="1.20.1720.10">
    <property type="entry name" value="Multidrug resistance protein D"/>
    <property type="match status" value="1"/>
</dbReference>
<evidence type="ECO:0000313" key="10">
    <source>
        <dbReference type="EMBL" id="GAA1752279.1"/>
    </source>
</evidence>
<protein>
    <submittedName>
        <fullName evidence="10">MFS transporter</fullName>
    </submittedName>
</protein>
<evidence type="ECO:0000313" key="11">
    <source>
        <dbReference type="Proteomes" id="UP001500506"/>
    </source>
</evidence>
<dbReference type="PANTHER" id="PTHR42718:SF46">
    <property type="entry name" value="BLR6921 PROTEIN"/>
    <property type="match status" value="1"/>
</dbReference>
<feature type="domain" description="Major facilitator superfamily (MFS) profile" evidence="9">
    <location>
        <begin position="24"/>
        <end position="479"/>
    </location>
</feature>
<reference evidence="10 11" key="1">
    <citation type="journal article" date="2019" name="Int. J. Syst. Evol. Microbiol.">
        <title>The Global Catalogue of Microorganisms (GCM) 10K type strain sequencing project: providing services to taxonomists for standard genome sequencing and annotation.</title>
        <authorList>
            <consortium name="The Broad Institute Genomics Platform"/>
            <consortium name="The Broad Institute Genome Sequencing Center for Infectious Disease"/>
            <person name="Wu L."/>
            <person name="Ma J."/>
        </authorList>
    </citation>
    <scope>NUCLEOTIDE SEQUENCE [LARGE SCALE GENOMIC DNA]</scope>
    <source>
        <strain evidence="10 11">JCM 14319</strain>
    </source>
</reference>
<feature type="transmembrane region" description="Helical" evidence="8">
    <location>
        <begin position="150"/>
        <end position="173"/>
    </location>
</feature>
<feature type="transmembrane region" description="Helical" evidence="8">
    <location>
        <begin position="242"/>
        <end position="260"/>
    </location>
</feature>
<keyword evidence="4 8" id="KW-0812">Transmembrane</keyword>
<name>A0ABN2KBG9_9MICO</name>
<accession>A0ABN2KBG9</accession>
<keyword evidence="11" id="KW-1185">Reference proteome</keyword>
<feature type="transmembrane region" description="Helical" evidence="8">
    <location>
        <begin position="280"/>
        <end position="303"/>
    </location>
</feature>
<feature type="transmembrane region" description="Helical" evidence="8">
    <location>
        <begin position="58"/>
        <end position="78"/>
    </location>
</feature>
<evidence type="ECO:0000256" key="8">
    <source>
        <dbReference type="SAM" id="Phobius"/>
    </source>
</evidence>
<feature type="transmembrane region" description="Helical" evidence="8">
    <location>
        <begin position="179"/>
        <end position="199"/>
    </location>
</feature>
<feature type="transmembrane region" description="Helical" evidence="8">
    <location>
        <begin position="90"/>
        <end position="109"/>
    </location>
</feature>
<organism evidence="10 11">
    <name type="scientific">Agromyces humatus</name>
    <dbReference type="NCBI Taxonomy" id="279573"/>
    <lineage>
        <taxon>Bacteria</taxon>
        <taxon>Bacillati</taxon>
        <taxon>Actinomycetota</taxon>
        <taxon>Actinomycetes</taxon>
        <taxon>Micrococcales</taxon>
        <taxon>Microbacteriaceae</taxon>
        <taxon>Agromyces</taxon>
    </lineage>
</organism>
<feature type="transmembrane region" description="Helical" evidence="8">
    <location>
        <begin position="211"/>
        <end position="230"/>
    </location>
</feature>
<feature type="region of interest" description="Disordered" evidence="7">
    <location>
        <begin position="484"/>
        <end position="506"/>
    </location>
</feature>
<evidence type="ECO:0000256" key="2">
    <source>
        <dbReference type="ARBA" id="ARBA00022448"/>
    </source>
</evidence>
<evidence type="ECO:0000259" key="9">
    <source>
        <dbReference type="PROSITE" id="PS50850"/>
    </source>
</evidence>
<evidence type="ECO:0000256" key="1">
    <source>
        <dbReference type="ARBA" id="ARBA00004651"/>
    </source>
</evidence>
<keyword evidence="3" id="KW-1003">Cell membrane</keyword>
<feature type="transmembrane region" description="Helical" evidence="8">
    <location>
        <begin position="452"/>
        <end position="475"/>
    </location>
</feature>